<comment type="function">
    <text evidence="4">Lipolytic acyl hydrolase (LAH).</text>
</comment>
<organism evidence="6 7">
    <name type="scientific">Cinchona calisaya</name>
    <dbReference type="NCBI Taxonomy" id="153742"/>
    <lineage>
        <taxon>Eukaryota</taxon>
        <taxon>Viridiplantae</taxon>
        <taxon>Streptophyta</taxon>
        <taxon>Embryophyta</taxon>
        <taxon>Tracheophyta</taxon>
        <taxon>Spermatophyta</taxon>
        <taxon>Magnoliopsida</taxon>
        <taxon>eudicotyledons</taxon>
        <taxon>Gunneridae</taxon>
        <taxon>Pentapetalae</taxon>
        <taxon>asterids</taxon>
        <taxon>lamiids</taxon>
        <taxon>Gentianales</taxon>
        <taxon>Rubiaceae</taxon>
        <taxon>Cinchonoideae</taxon>
        <taxon>Cinchoneae</taxon>
        <taxon>Cinchona</taxon>
    </lineage>
</organism>
<dbReference type="InterPro" id="IPR016035">
    <property type="entry name" value="Acyl_Trfase/lysoPLipase"/>
</dbReference>
<name>A0ABD2YD07_9GENT</name>
<proteinExistence type="inferred from homology"/>
<keyword evidence="7" id="KW-1185">Reference proteome</keyword>
<sequence length="225" mass="25216">MDARTKREQGILSIDGCGIRGLIAAAILEYLESQLQEPDGEDARLADYFDVIAGTSTGGLVTSMLAAPDENKRPLFAANDIKPFYLGNSPKIFPQKGRLASVRSALNTLFGPKYDGKYLHQVMREKLGETRLHETVTNIVIPTFDIKNLQPTIFTTYKQFDFIREIKIHPGRRTKSMETRLSDVCVSTSAASTYLHAYYFENHDEFGNVREFHLDGGVCANVYVI</sequence>
<dbReference type="Proteomes" id="UP001630127">
    <property type="component" value="Unassembled WGS sequence"/>
</dbReference>
<reference evidence="6 7" key="1">
    <citation type="submission" date="2024-11" db="EMBL/GenBank/DDBJ databases">
        <title>A near-complete genome assembly of Cinchona calisaya.</title>
        <authorList>
            <person name="Lian D.C."/>
            <person name="Zhao X.W."/>
            <person name="Wei L."/>
        </authorList>
    </citation>
    <scope>NUCLEOTIDE SEQUENCE [LARGE SCALE GENOMIC DNA]</scope>
    <source>
        <tissue evidence="6">Nenye</tissue>
    </source>
</reference>
<dbReference type="GO" id="GO:0016787">
    <property type="term" value="F:hydrolase activity"/>
    <property type="evidence" value="ECO:0007669"/>
    <property type="project" value="UniProtKB-UniRule"/>
</dbReference>
<comment type="domain">
    <text evidence="4">The nitrogen atoms of the two glycine residues in the GGXR motif define the oxyanion hole, and stabilize the oxyanion that forms during the nucleophilic attack by the catalytic serine during substrate cleavage.</text>
</comment>
<dbReference type="InterPro" id="IPR002641">
    <property type="entry name" value="PNPLA_dom"/>
</dbReference>
<comment type="caution">
    <text evidence="6">The sequence shown here is derived from an EMBL/GenBank/DDBJ whole genome shotgun (WGS) entry which is preliminary data.</text>
</comment>
<feature type="short sequence motif" description="GXGXXG" evidence="3">
    <location>
        <begin position="16"/>
        <end position="21"/>
    </location>
</feature>
<feature type="active site" description="Nucleophile" evidence="3">
    <location>
        <position position="56"/>
    </location>
</feature>
<feature type="active site" description="Proton acceptor" evidence="3">
    <location>
        <position position="215"/>
    </location>
</feature>
<dbReference type="Gene3D" id="3.40.1090.10">
    <property type="entry name" value="Cytosolic phospholipase A2 catalytic domain"/>
    <property type="match status" value="1"/>
</dbReference>
<dbReference type="PROSITE" id="PS51635">
    <property type="entry name" value="PNPLA"/>
    <property type="match status" value="1"/>
</dbReference>
<gene>
    <name evidence="6" type="ORF">ACH5RR_035016</name>
</gene>
<dbReference type="AlphaFoldDB" id="A0ABD2YD07"/>
<dbReference type="PANTHER" id="PTHR32176:SF115">
    <property type="entry name" value="PATATIN-LIKE PROTEIN 3"/>
    <property type="match status" value="1"/>
</dbReference>
<feature type="short sequence motif" description="DGA/G" evidence="3">
    <location>
        <begin position="215"/>
        <end position="217"/>
    </location>
</feature>
<keyword evidence="2 3" id="KW-0443">Lipid metabolism</keyword>
<keyword evidence="3 4" id="KW-0378">Hydrolase</keyword>
<dbReference type="SUPFAM" id="SSF52151">
    <property type="entry name" value="FabD/lysophospholipase-like"/>
    <property type="match status" value="1"/>
</dbReference>
<feature type="short sequence motif" description="GXSXG" evidence="3">
    <location>
        <begin position="54"/>
        <end position="58"/>
    </location>
</feature>
<evidence type="ECO:0000256" key="4">
    <source>
        <dbReference type="RuleBase" id="RU361262"/>
    </source>
</evidence>
<evidence type="ECO:0000256" key="2">
    <source>
        <dbReference type="ARBA" id="ARBA00023098"/>
    </source>
</evidence>
<evidence type="ECO:0000313" key="6">
    <source>
        <dbReference type="EMBL" id="KAL3505175.1"/>
    </source>
</evidence>
<keyword evidence="3 4" id="KW-0442">Lipid degradation</keyword>
<protein>
    <recommendedName>
        <fullName evidence="4">Patatin</fullName>
        <ecNumber evidence="4">3.1.1.-</ecNumber>
    </recommendedName>
</protein>
<evidence type="ECO:0000259" key="5">
    <source>
        <dbReference type="PROSITE" id="PS51635"/>
    </source>
</evidence>
<comment type="similarity">
    <text evidence="1 4">Belongs to the patatin family.</text>
</comment>
<evidence type="ECO:0000256" key="1">
    <source>
        <dbReference type="ARBA" id="ARBA00010240"/>
    </source>
</evidence>
<dbReference type="Pfam" id="PF01734">
    <property type="entry name" value="Patatin"/>
    <property type="match status" value="1"/>
</dbReference>
<accession>A0ABD2YD07</accession>
<evidence type="ECO:0000313" key="7">
    <source>
        <dbReference type="Proteomes" id="UP001630127"/>
    </source>
</evidence>
<dbReference type="GO" id="GO:0016042">
    <property type="term" value="P:lipid catabolic process"/>
    <property type="evidence" value="ECO:0007669"/>
    <property type="project" value="UniProtKB-UniRule"/>
</dbReference>
<dbReference type="PANTHER" id="PTHR32176">
    <property type="entry name" value="XYLOSE ISOMERASE"/>
    <property type="match status" value="1"/>
</dbReference>
<dbReference type="EMBL" id="JBJUIK010000014">
    <property type="protein sequence ID" value="KAL3505175.1"/>
    <property type="molecule type" value="Genomic_DNA"/>
</dbReference>
<feature type="domain" description="PNPLA" evidence="5">
    <location>
        <begin position="12"/>
        <end position="225"/>
    </location>
</feature>
<evidence type="ECO:0000256" key="3">
    <source>
        <dbReference type="PROSITE-ProRule" id="PRU01161"/>
    </source>
</evidence>
<dbReference type="EC" id="3.1.1.-" evidence="4"/>